<keyword evidence="4" id="KW-1185">Reference proteome</keyword>
<dbReference type="GO" id="GO:0051117">
    <property type="term" value="F:ATPase binding"/>
    <property type="evidence" value="ECO:0007669"/>
    <property type="project" value="TreeGrafter"/>
</dbReference>
<dbReference type="HAMAP" id="MF_00444">
    <property type="entry name" value="ClpP"/>
    <property type="match status" value="1"/>
</dbReference>
<dbReference type="Proteomes" id="UP000242188">
    <property type="component" value="Unassembled WGS sequence"/>
</dbReference>
<dbReference type="GO" id="GO:0004176">
    <property type="term" value="F:ATP-dependent peptidase activity"/>
    <property type="evidence" value="ECO:0007669"/>
    <property type="project" value="InterPro"/>
</dbReference>
<dbReference type="InterPro" id="IPR029045">
    <property type="entry name" value="ClpP/crotonase-like_dom_sf"/>
</dbReference>
<evidence type="ECO:0000256" key="1">
    <source>
        <dbReference type="ARBA" id="ARBA00007039"/>
    </source>
</evidence>
<evidence type="ECO:0000313" key="3">
    <source>
        <dbReference type="EMBL" id="OWF36040.1"/>
    </source>
</evidence>
<evidence type="ECO:0000313" key="4">
    <source>
        <dbReference type="Proteomes" id="UP000242188"/>
    </source>
</evidence>
<dbReference type="GO" id="GO:0009368">
    <property type="term" value="C:endopeptidase Clp complex"/>
    <property type="evidence" value="ECO:0007669"/>
    <property type="project" value="TreeGrafter"/>
</dbReference>
<dbReference type="AlphaFoldDB" id="A0A210PHS8"/>
<dbReference type="Pfam" id="PF00574">
    <property type="entry name" value="CLP_protease"/>
    <property type="match status" value="1"/>
</dbReference>
<dbReference type="PANTHER" id="PTHR10381:SF11">
    <property type="entry name" value="ATP-DEPENDENT CLP PROTEASE PROTEOLYTIC SUBUNIT, MITOCHONDRIAL"/>
    <property type="match status" value="1"/>
</dbReference>
<proteinExistence type="inferred from homology"/>
<reference evidence="3 4" key="1">
    <citation type="journal article" date="2017" name="Nat. Ecol. Evol.">
        <title>Scallop genome provides insights into evolution of bilaterian karyotype and development.</title>
        <authorList>
            <person name="Wang S."/>
            <person name="Zhang J."/>
            <person name="Jiao W."/>
            <person name="Li J."/>
            <person name="Xun X."/>
            <person name="Sun Y."/>
            <person name="Guo X."/>
            <person name="Huan P."/>
            <person name="Dong B."/>
            <person name="Zhang L."/>
            <person name="Hu X."/>
            <person name="Sun X."/>
            <person name="Wang J."/>
            <person name="Zhao C."/>
            <person name="Wang Y."/>
            <person name="Wang D."/>
            <person name="Huang X."/>
            <person name="Wang R."/>
            <person name="Lv J."/>
            <person name="Li Y."/>
            <person name="Zhang Z."/>
            <person name="Liu B."/>
            <person name="Lu W."/>
            <person name="Hui Y."/>
            <person name="Liang J."/>
            <person name="Zhou Z."/>
            <person name="Hou R."/>
            <person name="Li X."/>
            <person name="Liu Y."/>
            <person name="Li H."/>
            <person name="Ning X."/>
            <person name="Lin Y."/>
            <person name="Zhao L."/>
            <person name="Xing Q."/>
            <person name="Dou J."/>
            <person name="Li Y."/>
            <person name="Mao J."/>
            <person name="Guo H."/>
            <person name="Dou H."/>
            <person name="Li T."/>
            <person name="Mu C."/>
            <person name="Jiang W."/>
            <person name="Fu Q."/>
            <person name="Fu X."/>
            <person name="Miao Y."/>
            <person name="Liu J."/>
            <person name="Yu Q."/>
            <person name="Li R."/>
            <person name="Liao H."/>
            <person name="Li X."/>
            <person name="Kong Y."/>
            <person name="Jiang Z."/>
            <person name="Chourrout D."/>
            <person name="Li R."/>
            <person name="Bao Z."/>
        </authorList>
    </citation>
    <scope>NUCLEOTIDE SEQUENCE [LARGE SCALE GENOMIC DNA]</scope>
    <source>
        <strain evidence="3 4">PY_sf001</strain>
    </source>
</reference>
<protein>
    <recommendedName>
        <fullName evidence="2">ATP-dependent Clp protease proteolytic subunit</fullName>
    </recommendedName>
</protein>
<organism evidence="3 4">
    <name type="scientific">Mizuhopecten yessoensis</name>
    <name type="common">Japanese scallop</name>
    <name type="synonym">Patinopecten yessoensis</name>
    <dbReference type="NCBI Taxonomy" id="6573"/>
    <lineage>
        <taxon>Eukaryota</taxon>
        <taxon>Metazoa</taxon>
        <taxon>Spiralia</taxon>
        <taxon>Lophotrochozoa</taxon>
        <taxon>Mollusca</taxon>
        <taxon>Bivalvia</taxon>
        <taxon>Autobranchia</taxon>
        <taxon>Pteriomorphia</taxon>
        <taxon>Pectinida</taxon>
        <taxon>Pectinoidea</taxon>
        <taxon>Pectinidae</taxon>
        <taxon>Mizuhopecten</taxon>
    </lineage>
</organism>
<keyword evidence="3" id="KW-0378">Hydrolase</keyword>
<dbReference type="GO" id="GO:0004252">
    <property type="term" value="F:serine-type endopeptidase activity"/>
    <property type="evidence" value="ECO:0007669"/>
    <property type="project" value="InterPro"/>
</dbReference>
<dbReference type="SUPFAM" id="SSF52096">
    <property type="entry name" value="ClpP/crotonase"/>
    <property type="match status" value="1"/>
</dbReference>
<sequence>MALLQRCLRFVPRNIQTRMIHHTRSRKTYSHARADETPPETNIYAHLLQQRIICIMTPICDVVAGSIIAQILYLQAANTKQTIHMYINCAGGRVSSTLGIYDTMQFVSNPIATWCVGQATDMGSLLLAAGAPGMRNALPHSRITLMQPVSGLSGQASDVAIQAEEISRILDQVNNIYAKHTGRSLEQIEEVMQRHRFMDAETAKDFGIIDKVLEFPEKNISQ</sequence>
<dbReference type="STRING" id="6573.A0A210PHS8"/>
<dbReference type="EMBL" id="NEDP02076682">
    <property type="protein sequence ID" value="OWF36040.1"/>
    <property type="molecule type" value="Genomic_DNA"/>
</dbReference>
<dbReference type="InterPro" id="IPR023562">
    <property type="entry name" value="ClpP/TepA"/>
</dbReference>
<evidence type="ECO:0000256" key="2">
    <source>
        <dbReference type="RuleBase" id="RU003567"/>
    </source>
</evidence>
<dbReference type="PRINTS" id="PR00127">
    <property type="entry name" value="CLPPROTEASEP"/>
</dbReference>
<dbReference type="GO" id="GO:0006515">
    <property type="term" value="P:protein quality control for misfolded or incompletely synthesized proteins"/>
    <property type="evidence" value="ECO:0007669"/>
    <property type="project" value="TreeGrafter"/>
</dbReference>
<dbReference type="OrthoDB" id="2017408at2759"/>
<dbReference type="CDD" id="cd07017">
    <property type="entry name" value="S14_ClpP_2"/>
    <property type="match status" value="1"/>
</dbReference>
<dbReference type="PANTHER" id="PTHR10381">
    <property type="entry name" value="ATP-DEPENDENT CLP PROTEASE PROTEOLYTIC SUBUNIT"/>
    <property type="match status" value="1"/>
</dbReference>
<comment type="caution">
    <text evidence="3">The sequence shown here is derived from an EMBL/GenBank/DDBJ whole genome shotgun (WGS) entry which is preliminary data.</text>
</comment>
<accession>A0A210PHS8</accession>
<gene>
    <name evidence="3" type="ORF">KP79_PYT09204</name>
</gene>
<dbReference type="Gene3D" id="3.90.226.10">
    <property type="entry name" value="2-enoyl-CoA Hydratase, Chain A, domain 1"/>
    <property type="match status" value="1"/>
</dbReference>
<dbReference type="InterPro" id="IPR001907">
    <property type="entry name" value="ClpP"/>
</dbReference>
<keyword evidence="3" id="KW-0645">Protease</keyword>
<comment type="similarity">
    <text evidence="1 2">Belongs to the peptidase S14 family.</text>
</comment>
<name>A0A210PHS8_MIZYE</name>